<feature type="transmembrane region" description="Helical" evidence="10">
    <location>
        <begin position="50"/>
        <end position="67"/>
    </location>
</feature>
<keyword evidence="9 10" id="KW-0472">Membrane</keyword>
<dbReference type="PANTHER" id="PTHR34185:SF1">
    <property type="entry name" value="DIADENYLATE CYCLASE"/>
    <property type="match status" value="1"/>
</dbReference>
<dbReference type="EMBL" id="AP027925">
    <property type="protein sequence ID" value="BED92514.1"/>
    <property type="molecule type" value="Genomic_DNA"/>
</dbReference>
<evidence type="ECO:0000256" key="10">
    <source>
        <dbReference type="HAMAP-Rule" id="MF_01499"/>
    </source>
</evidence>
<feature type="transmembrane region" description="Helical" evidence="10">
    <location>
        <begin position="12"/>
        <end position="38"/>
    </location>
</feature>
<sequence length="299" mass="34877">MENLYNLFNFSIIFSLIKTFSFSDFFDVLIVSFFIYQFIKFIRETQVEQFIKGIFVFILIYILSYNFKFKMLITMLNNFSQFGVLAILVLFQPELRKVLEKIGRSNLGSYWDINNILKKNYSKIKIYKKIINITINLTEVFQKSKTGALIVFERKTKLGDFVSTGIILKAQYSFELLANIFYNKAPLHDGAVIVKDNFIYSASCILPLSKNLDLNNEFGTRHRAALGISEISDCVVLTVSEETGNIHIVQNGVLTKVENKEILKKKLEKILIREKEHRINFIMKNLRKENKNDRDKKDI</sequence>
<dbReference type="NCBIfam" id="TIGR00159">
    <property type="entry name" value="diadenylate cyclase CdaA"/>
    <property type="match status" value="1"/>
</dbReference>
<dbReference type="PIRSF" id="PIRSF004793">
    <property type="entry name" value="UCP004793"/>
    <property type="match status" value="1"/>
</dbReference>
<comment type="subunit">
    <text evidence="10">Probably a homodimer.</text>
</comment>
<evidence type="ECO:0000259" key="11">
    <source>
        <dbReference type="PROSITE" id="PS51794"/>
    </source>
</evidence>
<dbReference type="Proteomes" id="UP001335720">
    <property type="component" value="Chromosome"/>
</dbReference>
<evidence type="ECO:0000256" key="7">
    <source>
        <dbReference type="ARBA" id="ARBA00022840"/>
    </source>
</evidence>
<dbReference type="Pfam" id="PF19293">
    <property type="entry name" value="CdaA_N"/>
    <property type="match status" value="1"/>
</dbReference>
<comment type="catalytic activity">
    <reaction evidence="1 10">
        <text>2 ATP = 3',3'-c-di-AMP + 2 diphosphate</text>
        <dbReference type="Rhea" id="RHEA:35655"/>
        <dbReference type="ChEBI" id="CHEBI:30616"/>
        <dbReference type="ChEBI" id="CHEBI:33019"/>
        <dbReference type="ChEBI" id="CHEBI:71500"/>
        <dbReference type="EC" id="2.7.7.85"/>
    </reaction>
</comment>
<dbReference type="InterPro" id="IPR050338">
    <property type="entry name" value="DisA"/>
</dbReference>
<dbReference type="GO" id="GO:0006171">
    <property type="term" value="P:cAMP biosynthetic process"/>
    <property type="evidence" value="ECO:0007669"/>
    <property type="project" value="InterPro"/>
</dbReference>
<comment type="caution">
    <text evidence="10">Lacks conserved residue(s) required for the propagation of feature annotation.</text>
</comment>
<name>A0AA48I5K7_9FIRM</name>
<protein>
    <recommendedName>
        <fullName evidence="10">Diadenylate cyclase</fullName>
        <shortName evidence="10">DAC</shortName>
        <ecNumber evidence="10">2.7.7.85</ecNumber>
    </recommendedName>
    <alternativeName>
        <fullName evidence="10">Cyclic-di-AMP synthase</fullName>
        <shortName evidence="10">c-di-AMP synthase</shortName>
    </alternativeName>
</protein>
<keyword evidence="8 10" id="KW-1133">Transmembrane helix</keyword>
<organism evidence="12">
    <name type="scientific">Candidatus Paraimprobicoccus trichonymphae</name>
    <dbReference type="NCBI Taxonomy" id="3033793"/>
    <lineage>
        <taxon>Bacteria</taxon>
        <taxon>Bacillati</taxon>
        <taxon>Bacillota</taxon>
        <taxon>Clostridia</taxon>
        <taxon>Candidatus Paraimprobicoccus</taxon>
    </lineage>
</organism>
<keyword evidence="4 10" id="KW-0812">Transmembrane</keyword>
<evidence type="ECO:0000256" key="8">
    <source>
        <dbReference type="ARBA" id="ARBA00022989"/>
    </source>
</evidence>
<dbReference type="PROSITE" id="PS51794">
    <property type="entry name" value="DAC"/>
    <property type="match status" value="1"/>
</dbReference>
<evidence type="ECO:0000256" key="4">
    <source>
        <dbReference type="ARBA" id="ARBA00022692"/>
    </source>
</evidence>
<keyword evidence="6 10" id="KW-0547">Nucleotide-binding</keyword>
<dbReference type="HAMAP" id="MF_01499">
    <property type="entry name" value="DacA"/>
    <property type="match status" value="1"/>
</dbReference>
<dbReference type="AlphaFoldDB" id="A0AA48I5K7"/>
<dbReference type="GO" id="GO:0004016">
    <property type="term" value="F:adenylate cyclase activity"/>
    <property type="evidence" value="ECO:0007669"/>
    <property type="project" value="UniProtKB-UniRule"/>
</dbReference>
<evidence type="ECO:0000313" key="12">
    <source>
        <dbReference type="EMBL" id="BED92514.1"/>
    </source>
</evidence>
<dbReference type="GO" id="GO:0005524">
    <property type="term" value="F:ATP binding"/>
    <property type="evidence" value="ECO:0007669"/>
    <property type="project" value="UniProtKB-UniRule"/>
</dbReference>
<feature type="domain" description="DAC" evidence="11">
    <location>
        <begin position="92"/>
        <end position="261"/>
    </location>
</feature>
<evidence type="ECO:0000256" key="2">
    <source>
        <dbReference type="ARBA" id="ARBA00022475"/>
    </source>
</evidence>
<gene>
    <name evidence="10" type="primary">dacA</name>
    <name evidence="12" type="ORF">RsTaC01_0261</name>
</gene>
<comment type="similarity">
    <text evidence="10">Belongs to the adenylate cyclase family. DacA/CdaA subfamily.</text>
</comment>
<dbReference type="KEGG" id="ptrh:RsTaC01_0261"/>
<keyword evidence="2 10" id="KW-1003">Cell membrane</keyword>
<dbReference type="Pfam" id="PF02457">
    <property type="entry name" value="DAC"/>
    <property type="match status" value="1"/>
</dbReference>
<dbReference type="SUPFAM" id="SSF143597">
    <property type="entry name" value="YojJ-like"/>
    <property type="match status" value="1"/>
</dbReference>
<dbReference type="EC" id="2.7.7.85" evidence="10"/>
<proteinExistence type="inferred from homology"/>
<dbReference type="Gene3D" id="3.40.1700.10">
    <property type="entry name" value="DNA integrity scanning protein, DisA, N-terminal domain"/>
    <property type="match status" value="1"/>
</dbReference>
<evidence type="ECO:0000256" key="1">
    <source>
        <dbReference type="ARBA" id="ARBA00000877"/>
    </source>
</evidence>
<evidence type="ECO:0000256" key="6">
    <source>
        <dbReference type="ARBA" id="ARBA00022741"/>
    </source>
</evidence>
<dbReference type="InterPro" id="IPR036888">
    <property type="entry name" value="DNA_integrity_DisA_N_sf"/>
</dbReference>
<evidence type="ECO:0000256" key="3">
    <source>
        <dbReference type="ARBA" id="ARBA00022679"/>
    </source>
</evidence>
<dbReference type="PANTHER" id="PTHR34185">
    <property type="entry name" value="DIADENYLATE CYCLASE"/>
    <property type="match status" value="1"/>
</dbReference>
<keyword evidence="7 10" id="KW-0067">ATP-binding</keyword>
<keyword evidence="3 10" id="KW-0808">Transferase</keyword>
<dbReference type="InterPro" id="IPR045585">
    <property type="entry name" value="CdaA_N"/>
</dbReference>
<keyword evidence="5 10" id="KW-0548">Nucleotidyltransferase</keyword>
<reference evidence="12" key="1">
    <citation type="journal article" date="2023" name="ISME J.">
        <title>Emergence of putative energy parasites within Clostridia revealed by genome analysis of a novel endosymbiotic clade.</title>
        <authorList>
            <person name="Takahashi K."/>
            <person name="Kuwahara H."/>
            <person name="Horikawa Y."/>
            <person name="Izawa K."/>
            <person name="Kato D."/>
            <person name="Inagaki T."/>
            <person name="Yuki M."/>
            <person name="Ohkuma M."/>
            <person name="Hongoh Y."/>
        </authorList>
    </citation>
    <scope>NUCLEOTIDE SEQUENCE</scope>
    <source>
        <strain evidence="12">RsTa-C01</strain>
    </source>
</reference>
<dbReference type="InterPro" id="IPR003390">
    <property type="entry name" value="DNA_integrity_scan_DisA_N"/>
</dbReference>
<dbReference type="GO" id="GO:0106408">
    <property type="term" value="F:diadenylate cyclase activity"/>
    <property type="evidence" value="ECO:0007669"/>
    <property type="project" value="UniProtKB-EC"/>
</dbReference>
<dbReference type="InterPro" id="IPR014046">
    <property type="entry name" value="C-di-AMP_synthase"/>
</dbReference>
<comment type="function">
    <text evidence="10">Catalyzes the condensation of 2 ATP molecules into cyclic di-AMP (c-di-AMP), a second messenger used to regulate differing processes in different bacteria.</text>
</comment>
<evidence type="ECO:0000256" key="5">
    <source>
        <dbReference type="ARBA" id="ARBA00022695"/>
    </source>
</evidence>
<accession>A0AA48I5K7</accession>
<dbReference type="InterPro" id="IPR034701">
    <property type="entry name" value="CdaA"/>
</dbReference>
<evidence type="ECO:0000256" key="9">
    <source>
        <dbReference type="ARBA" id="ARBA00023136"/>
    </source>
</evidence>